<name>A0ABX1R0C4_9ALTE</name>
<evidence type="ECO:0000259" key="1">
    <source>
        <dbReference type="Pfam" id="PF11160"/>
    </source>
</evidence>
<proteinExistence type="predicted"/>
<dbReference type="InterPro" id="IPR021331">
    <property type="entry name" value="Hva1_TUDOR"/>
</dbReference>
<comment type="caution">
    <text evidence="2">The sequence shown here is derived from an EMBL/GenBank/DDBJ whole genome shotgun (WGS) entry which is preliminary data.</text>
</comment>
<dbReference type="RefSeq" id="WP_169210500.1">
    <property type="nucleotide sequence ID" value="NZ_JAATNW010000004.1"/>
</dbReference>
<evidence type="ECO:0000313" key="2">
    <source>
        <dbReference type="EMBL" id="NMH59928.1"/>
    </source>
</evidence>
<sequence length="73" mass="8398">MSKSYQTNTKVEWEWGNGKGTGYVREVFREKVTRTLQGSETTRKGSDDDPAYLIEQDDGDRVLKLHSELFKKG</sequence>
<accession>A0ABX1R0C4</accession>
<dbReference type="Pfam" id="PF11160">
    <property type="entry name" value="Hva1_TUDOR"/>
    <property type="match status" value="1"/>
</dbReference>
<dbReference type="EMBL" id="JAATNW010000004">
    <property type="protein sequence ID" value="NMH59928.1"/>
    <property type="molecule type" value="Genomic_DNA"/>
</dbReference>
<organism evidence="2 3">
    <name type="scientific">Alteromonas ponticola</name>
    <dbReference type="NCBI Taxonomy" id="2720613"/>
    <lineage>
        <taxon>Bacteria</taxon>
        <taxon>Pseudomonadati</taxon>
        <taxon>Pseudomonadota</taxon>
        <taxon>Gammaproteobacteria</taxon>
        <taxon>Alteromonadales</taxon>
        <taxon>Alteromonadaceae</taxon>
        <taxon>Alteromonas/Salinimonas group</taxon>
        <taxon>Alteromonas</taxon>
    </lineage>
</organism>
<reference evidence="2 3" key="1">
    <citation type="submission" date="2020-03" db="EMBL/GenBank/DDBJ databases">
        <title>Alteromonas ponticola sp. nov., isolated from seawater.</title>
        <authorList>
            <person name="Yoon J.-H."/>
            <person name="Kim Y.-O."/>
        </authorList>
    </citation>
    <scope>NUCLEOTIDE SEQUENCE [LARGE SCALE GENOMIC DNA]</scope>
    <source>
        <strain evidence="2 3">MYP5</strain>
    </source>
</reference>
<dbReference type="Proteomes" id="UP000709336">
    <property type="component" value="Unassembled WGS sequence"/>
</dbReference>
<protein>
    <submittedName>
        <fullName evidence="2">HVA1 family protein</fullName>
    </submittedName>
</protein>
<gene>
    <name evidence="2" type="ORF">HCJ96_07865</name>
</gene>
<evidence type="ECO:0000313" key="3">
    <source>
        <dbReference type="Proteomes" id="UP000709336"/>
    </source>
</evidence>
<feature type="domain" description="Hypervirulence associated protein TUDOR" evidence="1">
    <location>
        <begin position="10"/>
        <end position="69"/>
    </location>
</feature>
<keyword evidence="3" id="KW-1185">Reference proteome</keyword>